<dbReference type="EMBL" id="JACJID010000004">
    <property type="protein sequence ID" value="MBA8927909.1"/>
    <property type="molecule type" value="Genomic_DNA"/>
</dbReference>
<dbReference type="InterPro" id="IPR000914">
    <property type="entry name" value="SBP_5_dom"/>
</dbReference>
<dbReference type="CDD" id="cd08506">
    <property type="entry name" value="PBP2_clavulanate_OppA2"/>
    <property type="match status" value="1"/>
</dbReference>
<dbReference type="SUPFAM" id="SSF53850">
    <property type="entry name" value="Periplasmic binding protein-like II"/>
    <property type="match status" value="1"/>
</dbReference>
<keyword evidence="1" id="KW-0732">Signal</keyword>
<dbReference type="RefSeq" id="WP_025356991.1">
    <property type="nucleotide sequence ID" value="NZ_BAAABQ010000023.1"/>
</dbReference>
<protein>
    <submittedName>
        <fullName evidence="3">Peptide/nickel transport system substrate-binding protein</fullName>
    </submittedName>
</protein>
<comment type="caution">
    <text evidence="3">The sequence shown here is derived from an EMBL/GenBank/DDBJ whole genome shotgun (WGS) entry which is preliminary data.</text>
</comment>
<evidence type="ECO:0000313" key="4">
    <source>
        <dbReference type="Proteomes" id="UP000517916"/>
    </source>
</evidence>
<feature type="domain" description="Solute-binding protein family 5" evidence="2">
    <location>
        <begin position="89"/>
        <end position="478"/>
    </location>
</feature>
<dbReference type="Pfam" id="PF00496">
    <property type="entry name" value="SBP_bac_5"/>
    <property type="match status" value="1"/>
</dbReference>
<keyword evidence="4" id="KW-1185">Reference proteome</keyword>
<gene>
    <name evidence="3" type="ORF">BC739_005126</name>
</gene>
<dbReference type="Proteomes" id="UP000517916">
    <property type="component" value="Unassembled WGS sequence"/>
</dbReference>
<dbReference type="PIRSF" id="PIRSF002741">
    <property type="entry name" value="MppA"/>
    <property type="match status" value="1"/>
</dbReference>
<evidence type="ECO:0000256" key="1">
    <source>
        <dbReference type="SAM" id="SignalP"/>
    </source>
</evidence>
<dbReference type="InterPro" id="IPR030678">
    <property type="entry name" value="Peptide/Ni-bd"/>
</dbReference>
<proteinExistence type="predicted"/>
<feature type="signal peptide" evidence="1">
    <location>
        <begin position="1"/>
        <end position="23"/>
    </location>
</feature>
<dbReference type="PANTHER" id="PTHR30290">
    <property type="entry name" value="PERIPLASMIC BINDING COMPONENT OF ABC TRANSPORTER"/>
    <property type="match status" value="1"/>
</dbReference>
<organism evidence="3 4">
    <name type="scientific">Kutzneria viridogrisea</name>
    <dbReference type="NCBI Taxonomy" id="47990"/>
    <lineage>
        <taxon>Bacteria</taxon>
        <taxon>Bacillati</taxon>
        <taxon>Actinomycetota</taxon>
        <taxon>Actinomycetes</taxon>
        <taxon>Pseudonocardiales</taxon>
        <taxon>Pseudonocardiaceae</taxon>
        <taxon>Kutzneria</taxon>
    </lineage>
</organism>
<accession>A0ABR6BMX2</accession>
<dbReference type="Gene3D" id="3.40.190.10">
    <property type="entry name" value="Periplasmic binding protein-like II"/>
    <property type="match status" value="1"/>
</dbReference>
<feature type="chain" id="PRO_5045202713" evidence="1">
    <location>
        <begin position="24"/>
        <end position="566"/>
    </location>
</feature>
<name>A0ABR6BMX2_9PSEU</name>
<sequence>MTWTRSALLLTAGVLLGTTAACGGGTRTAGGAFDPNTCQGGTLRILNQKDAGSHLDPARLYTSGGGNIPSLLFRTLTTRNRAGGAEGAKVVPDLATDTGQANADATVWTYHLRDGLKFEDGTPITSQDVKYGIERSFAAELPGGAPYLHDWLVEAEDYQGPYKQPAGIPAIETPDARTIVFHLNSPHGDFPYLATATQFAPVPKAKDTGADYEKHPISSGPYKIDSYQKGKSLTLVRNENWSRQVDGNRLACPDRIEGSYGLDAAVINQRISTGSGEDANAVTTDTDLGPSELAQLDSNPELAKRVAKGGFPYTYYLAFDTTKAPFDNQKVREAFTYAVDRQSVVNAAGGSSLAYPATTFLPNNKSMGYQAFDYFPAGQNGDPAKAKQLLAEAGFPNGITVTLAHRSDNSNGDGPAIATAVQDAYKKAGITVNLQSVDAESYPQTVGNPATQPQVSIQGWGADWPSGGPFLVPIFDGRQYIASGGNFNTAHLNDPAVNAEIDQINKITDPAQAAQRWGALDAELGKKAVDVPLYHSTSLRLFGKNVRNAFVSDWTGVYDLSAVSVK</sequence>
<dbReference type="Gene3D" id="3.10.105.10">
    <property type="entry name" value="Dipeptide-binding Protein, Domain 3"/>
    <property type="match status" value="1"/>
</dbReference>
<reference evidence="3 4" key="1">
    <citation type="submission" date="2020-08" db="EMBL/GenBank/DDBJ databases">
        <title>Genomic Encyclopedia of Archaeal and Bacterial Type Strains, Phase II (KMG-II): from individual species to whole genera.</title>
        <authorList>
            <person name="Goeker M."/>
        </authorList>
    </citation>
    <scope>NUCLEOTIDE SEQUENCE [LARGE SCALE GENOMIC DNA]</scope>
    <source>
        <strain evidence="3 4">DSM 43850</strain>
    </source>
</reference>
<dbReference type="PROSITE" id="PS51257">
    <property type="entry name" value="PROKAR_LIPOPROTEIN"/>
    <property type="match status" value="1"/>
</dbReference>
<dbReference type="PANTHER" id="PTHR30290:SF83">
    <property type="entry name" value="ABC TRANSPORTER SUBSTRATE-BINDING PROTEIN"/>
    <property type="match status" value="1"/>
</dbReference>
<evidence type="ECO:0000313" key="3">
    <source>
        <dbReference type="EMBL" id="MBA8927909.1"/>
    </source>
</evidence>
<evidence type="ECO:0000259" key="2">
    <source>
        <dbReference type="Pfam" id="PF00496"/>
    </source>
</evidence>
<dbReference type="InterPro" id="IPR039424">
    <property type="entry name" value="SBP_5"/>
</dbReference>